<feature type="compositionally biased region" description="Low complexity" evidence="1">
    <location>
        <begin position="693"/>
        <end position="706"/>
    </location>
</feature>
<dbReference type="RefSeq" id="XP_022672449.1">
    <property type="nucleotide sequence ID" value="XM_022816714.1"/>
</dbReference>
<dbReference type="InParanoid" id="A0A7M7L1I0"/>
<evidence type="ECO:0008006" key="4">
    <source>
        <dbReference type="Google" id="ProtNLM"/>
    </source>
</evidence>
<dbReference type="OrthoDB" id="10062814at2759"/>
<proteinExistence type="predicted"/>
<evidence type="ECO:0000313" key="2">
    <source>
        <dbReference type="EnsemblMetazoa" id="XP_022672449"/>
    </source>
</evidence>
<dbReference type="AlphaFoldDB" id="A0A7M7L1I0"/>
<feature type="compositionally biased region" description="Basic residues" evidence="1">
    <location>
        <begin position="400"/>
        <end position="412"/>
    </location>
</feature>
<sequence>MSQCQLYRAKTSLEEKFAEIERSYILKAKNEEKSRTMTQERKGSVVMQGTLRDILTVIEKKIRNLEKRKTRLEQVEKDVEMGKEVSENQRSALSKKDQVSDMLEVCRDFLQTAEQLAKNEEAVARTRAKKEQREANQRTIDTLGKVMRLQFLLGEALRREESDDDNRALEALRQSVDEASAKDFGKVAELWLNVLEAKPKEFVAGVTFEAVHAKLSSMGELLAKLDEVSLCTDGLENSGKNEGFGPLTNIRGDSPLNPDAVISDMESTTGGIVETQPSEEPPSMHNVGSAGDQHQQLPLEQTDSFSTVTAPSMQQLQQQIHDQQMASTHHAVSPVPAVHHHPAAILLKGKKGGEDMFCTVAFYSHAPIDDYRYLLPPRELVPPIPQVINHQSAHPAPHPGVHHGTSHGHHPSHGGLMAVIPGMNVVPVSPVQEQQSQSLKEENNGDTIQFGSVENALTVQSQQHHIQPPHHINGTPCCATEPSPAVTVPDLDSMFEDREFDFFQDDQLPSTFSNASPCSALVRVPSSLARYYDHMHPSSKGSQSLTVDKNLPIEKQREIYEDCKRMEENLFMLRQKFAQGLKNTRSDDTQQQNGTTEGQKVDATNEIRIAEQHPQHGYNARDNRRSPRDNNSRGDHHDQSQQQPVHKGSSNNIGYYRGASAGGSRGNRSGHKGGHYADSSGRNNWSDNRRGGDNSSNSRGNSSWNGRNDRAGYTNGPRHHGGNNGGGYGNRNGGMMTRRA</sequence>
<feature type="compositionally biased region" description="Polar residues" evidence="1">
    <location>
        <begin position="589"/>
        <end position="598"/>
    </location>
</feature>
<dbReference type="Proteomes" id="UP000594260">
    <property type="component" value="Unplaced"/>
</dbReference>
<dbReference type="KEGG" id="vde:111255076"/>
<feature type="region of interest" description="Disordered" evidence="1">
    <location>
        <begin position="271"/>
        <end position="293"/>
    </location>
</feature>
<evidence type="ECO:0000313" key="3">
    <source>
        <dbReference type="Proteomes" id="UP000594260"/>
    </source>
</evidence>
<accession>A0A7M7L1I0</accession>
<evidence type="ECO:0000256" key="1">
    <source>
        <dbReference type="SAM" id="MobiDB-lite"/>
    </source>
</evidence>
<feature type="region of interest" description="Disordered" evidence="1">
    <location>
        <begin position="391"/>
        <end position="416"/>
    </location>
</feature>
<keyword evidence="3" id="KW-1185">Reference proteome</keyword>
<organism evidence="2 3">
    <name type="scientific">Varroa destructor</name>
    <name type="common">Honeybee mite</name>
    <dbReference type="NCBI Taxonomy" id="109461"/>
    <lineage>
        <taxon>Eukaryota</taxon>
        <taxon>Metazoa</taxon>
        <taxon>Ecdysozoa</taxon>
        <taxon>Arthropoda</taxon>
        <taxon>Chelicerata</taxon>
        <taxon>Arachnida</taxon>
        <taxon>Acari</taxon>
        <taxon>Parasitiformes</taxon>
        <taxon>Mesostigmata</taxon>
        <taxon>Gamasina</taxon>
        <taxon>Dermanyssoidea</taxon>
        <taxon>Varroidae</taxon>
        <taxon>Varroa</taxon>
    </lineage>
</organism>
<dbReference type="EnsemblMetazoa" id="XM_022816714">
    <property type="protein sequence ID" value="XP_022672449"/>
    <property type="gene ID" value="LOC111255076"/>
</dbReference>
<dbReference type="OMA" id="RYYFQDA"/>
<name>A0A7M7L1I0_VARDE</name>
<feature type="compositionally biased region" description="Polar residues" evidence="1">
    <location>
        <begin position="640"/>
        <end position="653"/>
    </location>
</feature>
<reference evidence="2" key="1">
    <citation type="submission" date="2021-01" db="UniProtKB">
        <authorList>
            <consortium name="EnsemblMetazoa"/>
        </authorList>
    </citation>
    <scope>IDENTIFICATION</scope>
</reference>
<feature type="compositionally biased region" description="Basic and acidic residues" evidence="1">
    <location>
        <begin position="599"/>
        <end position="639"/>
    </location>
</feature>
<feature type="region of interest" description="Disordered" evidence="1">
    <location>
        <begin position="581"/>
        <end position="740"/>
    </location>
</feature>
<feature type="compositionally biased region" description="Gly residues" evidence="1">
    <location>
        <begin position="722"/>
        <end position="732"/>
    </location>
</feature>
<dbReference type="GeneID" id="111255076"/>
<protein>
    <recommendedName>
        <fullName evidence="4">Caprin-1 dimerization domain-containing protein</fullName>
    </recommendedName>
</protein>